<name>A0AAV2FVQ4_9ROSI</name>
<evidence type="ECO:0000313" key="2">
    <source>
        <dbReference type="EMBL" id="CAL1401743.1"/>
    </source>
</evidence>
<dbReference type="Pfam" id="PF13456">
    <property type="entry name" value="RVT_3"/>
    <property type="match status" value="1"/>
</dbReference>
<dbReference type="Gene3D" id="3.30.420.10">
    <property type="entry name" value="Ribonuclease H-like superfamily/Ribonuclease H"/>
    <property type="match status" value="1"/>
</dbReference>
<dbReference type="InterPro" id="IPR012337">
    <property type="entry name" value="RNaseH-like_sf"/>
</dbReference>
<organism evidence="2 3">
    <name type="scientific">Linum trigynum</name>
    <dbReference type="NCBI Taxonomy" id="586398"/>
    <lineage>
        <taxon>Eukaryota</taxon>
        <taxon>Viridiplantae</taxon>
        <taxon>Streptophyta</taxon>
        <taxon>Embryophyta</taxon>
        <taxon>Tracheophyta</taxon>
        <taxon>Spermatophyta</taxon>
        <taxon>Magnoliopsida</taxon>
        <taxon>eudicotyledons</taxon>
        <taxon>Gunneridae</taxon>
        <taxon>Pentapetalae</taxon>
        <taxon>rosids</taxon>
        <taxon>fabids</taxon>
        <taxon>Malpighiales</taxon>
        <taxon>Linaceae</taxon>
        <taxon>Linum</taxon>
    </lineage>
</organism>
<feature type="domain" description="RNase H type-1" evidence="1">
    <location>
        <begin position="42"/>
        <end position="171"/>
    </location>
</feature>
<evidence type="ECO:0000259" key="1">
    <source>
        <dbReference type="PROSITE" id="PS50879"/>
    </source>
</evidence>
<dbReference type="Proteomes" id="UP001497516">
    <property type="component" value="Chromosome 7"/>
</dbReference>
<dbReference type="GO" id="GO:0004523">
    <property type="term" value="F:RNA-DNA hybrid ribonuclease activity"/>
    <property type="evidence" value="ECO:0007669"/>
    <property type="project" value="InterPro"/>
</dbReference>
<dbReference type="AlphaFoldDB" id="A0AAV2FVQ4"/>
<gene>
    <name evidence="2" type="ORF">LTRI10_LOCUS41786</name>
</gene>
<dbReference type="PANTHER" id="PTHR48475:SF2">
    <property type="entry name" value="RIBONUCLEASE H"/>
    <property type="match status" value="1"/>
</dbReference>
<dbReference type="GO" id="GO:0003676">
    <property type="term" value="F:nucleic acid binding"/>
    <property type="evidence" value="ECO:0007669"/>
    <property type="project" value="InterPro"/>
</dbReference>
<dbReference type="SUPFAM" id="SSF53098">
    <property type="entry name" value="Ribonuclease H-like"/>
    <property type="match status" value="1"/>
</dbReference>
<dbReference type="CDD" id="cd09279">
    <property type="entry name" value="RNase_HI_like"/>
    <property type="match status" value="1"/>
</dbReference>
<dbReference type="PANTHER" id="PTHR48475">
    <property type="entry name" value="RIBONUCLEASE H"/>
    <property type="match status" value="1"/>
</dbReference>
<proteinExistence type="predicted"/>
<evidence type="ECO:0000313" key="3">
    <source>
        <dbReference type="Proteomes" id="UP001497516"/>
    </source>
</evidence>
<sequence>MTKWAVELSEYDIAYAPRPSIKGQVLADFIAEGFGLSDAKEENEVWRLFVDGAAGKGGAGAGIVIETPTGVVHEISHRFLELKTNNVAKYEALLSGLKIAVNMGASQLHIYSDSLLVVNQVLESYEVKEEALTKLVGAVKGILSQLDSWKLEHVKREDNHHADALSKLATAMDFEGERRVTVTKEAAPAYEVMALNEESRDWRSPLVDYLQNDVVPKMHS</sequence>
<reference evidence="2 3" key="1">
    <citation type="submission" date="2024-04" db="EMBL/GenBank/DDBJ databases">
        <authorList>
            <person name="Fracassetti M."/>
        </authorList>
    </citation>
    <scope>NUCLEOTIDE SEQUENCE [LARGE SCALE GENOMIC DNA]</scope>
</reference>
<dbReference type="InterPro" id="IPR002156">
    <property type="entry name" value="RNaseH_domain"/>
</dbReference>
<dbReference type="EMBL" id="OZ034820">
    <property type="protein sequence ID" value="CAL1401743.1"/>
    <property type="molecule type" value="Genomic_DNA"/>
</dbReference>
<protein>
    <recommendedName>
        <fullName evidence="1">RNase H type-1 domain-containing protein</fullName>
    </recommendedName>
</protein>
<dbReference type="InterPro" id="IPR036397">
    <property type="entry name" value="RNaseH_sf"/>
</dbReference>
<accession>A0AAV2FVQ4</accession>
<dbReference type="PROSITE" id="PS50879">
    <property type="entry name" value="RNASE_H_1"/>
    <property type="match status" value="1"/>
</dbReference>
<keyword evidence="3" id="KW-1185">Reference proteome</keyword>